<dbReference type="InterPro" id="IPR023214">
    <property type="entry name" value="HAD_sf"/>
</dbReference>
<reference evidence="4" key="1">
    <citation type="submission" date="2020-11" db="EMBL/GenBank/DDBJ databases">
        <authorList>
            <person name="Tran Van P."/>
        </authorList>
    </citation>
    <scope>NUCLEOTIDE SEQUENCE</scope>
</reference>
<dbReference type="SFLD" id="SFLDG01129">
    <property type="entry name" value="C1.5:_HAD__Beta-PGM__Phosphata"/>
    <property type="match status" value="1"/>
</dbReference>
<evidence type="ECO:0008006" key="6">
    <source>
        <dbReference type="Google" id="ProtNLM"/>
    </source>
</evidence>
<name>A0A7R9BFK0_9CRUS</name>
<proteinExistence type="inferred from homology"/>
<dbReference type="HAMAP" id="MF_01681">
    <property type="entry name" value="Salvage_MtnC"/>
    <property type="match status" value="1"/>
</dbReference>
<sequence length="236" mass="26858">MKTFDNIDAVVLDIEGTTTSISFVKDVLFPYAVDHVEEFLVKNWNDENVQRLVKNLVDEAKKDDYNMQVEETVVSIVNFIKLLVEMDKKVTSLKELQGLIWKSGYDDRSLLGHVFGDVERNLRQWRENGKRIYIYSSGSVNAQKLLFGHSVSGDLTSLIDGYFDTNIGQKRVSESYEKICESVETRPEKLLFLTDIPEEAIAAKESGYFVGILSRPGNAEVSTHFPVFKSFDEIVL</sequence>
<dbReference type="Pfam" id="PF00702">
    <property type="entry name" value="Hydrolase"/>
    <property type="match status" value="1"/>
</dbReference>
<evidence type="ECO:0000256" key="2">
    <source>
        <dbReference type="ARBA" id="ARBA00022801"/>
    </source>
</evidence>
<dbReference type="GO" id="GO:0043874">
    <property type="term" value="F:acireductone synthase activity"/>
    <property type="evidence" value="ECO:0007669"/>
    <property type="project" value="InterPro"/>
</dbReference>
<evidence type="ECO:0000256" key="3">
    <source>
        <dbReference type="ARBA" id="ARBA00023167"/>
    </source>
</evidence>
<dbReference type="Gene3D" id="3.40.50.1000">
    <property type="entry name" value="HAD superfamily/HAD-like"/>
    <property type="match status" value="1"/>
</dbReference>
<dbReference type="FunFam" id="3.40.50.1000:FF:000079">
    <property type="entry name" value="Enolase-phosphatase E1"/>
    <property type="match status" value="1"/>
</dbReference>
<dbReference type="NCBIfam" id="TIGR01549">
    <property type="entry name" value="HAD-SF-IA-v1"/>
    <property type="match status" value="1"/>
</dbReference>
<dbReference type="SFLD" id="SFLDG01133">
    <property type="entry name" value="C1.5.4:_Enolase-phosphatase_Li"/>
    <property type="match status" value="1"/>
</dbReference>
<organism evidence="4">
    <name type="scientific">Notodromas monacha</name>
    <dbReference type="NCBI Taxonomy" id="399045"/>
    <lineage>
        <taxon>Eukaryota</taxon>
        <taxon>Metazoa</taxon>
        <taxon>Ecdysozoa</taxon>
        <taxon>Arthropoda</taxon>
        <taxon>Crustacea</taxon>
        <taxon>Oligostraca</taxon>
        <taxon>Ostracoda</taxon>
        <taxon>Podocopa</taxon>
        <taxon>Podocopida</taxon>
        <taxon>Cypridocopina</taxon>
        <taxon>Cypridoidea</taxon>
        <taxon>Cyprididae</taxon>
        <taxon>Notodromas</taxon>
    </lineage>
</organism>
<keyword evidence="1" id="KW-0028">Amino-acid biosynthesis</keyword>
<dbReference type="EMBL" id="CAJPEX010000129">
    <property type="protein sequence ID" value="CAG0913574.1"/>
    <property type="molecule type" value="Genomic_DNA"/>
</dbReference>
<protein>
    <recommendedName>
        <fullName evidence="6">Enolase-phosphatase E1</fullName>
    </recommendedName>
</protein>
<dbReference type="InterPro" id="IPR023943">
    <property type="entry name" value="Enolase-ppase_E1"/>
</dbReference>
<dbReference type="EMBL" id="OA882166">
    <property type="protein sequence ID" value="CAD7273422.1"/>
    <property type="molecule type" value="Genomic_DNA"/>
</dbReference>
<evidence type="ECO:0000313" key="5">
    <source>
        <dbReference type="Proteomes" id="UP000678499"/>
    </source>
</evidence>
<dbReference type="SUPFAM" id="SSF56784">
    <property type="entry name" value="HAD-like"/>
    <property type="match status" value="1"/>
</dbReference>
<keyword evidence="2" id="KW-0378">Hydrolase</keyword>
<dbReference type="CDD" id="cd01629">
    <property type="entry name" value="HAD_EP"/>
    <property type="match status" value="1"/>
</dbReference>
<dbReference type="GO" id="GO:0000287">
    <property type="term" value="F:magnesium ion binding"/>
    <property type="evidence" value="ECO:0007669"/>
    <property type="project" value="InterPro"/>
</dbReference>
<dbReference type="Gene3D" id="1.10.720.60">
    <property type="match status" value="1"/>
</dbReference>
<accession>A0A7R9BFK0</accession>
<dbReference type="PANTHER" id="PTHR20371">
    <property type="entry name" value="ENOLASE-PHOSPHATASE E1"/>
    <property type="match status" value="1"/>
</dbReference>
<gene>
    <name evidence="4" type="ORF">NMOB1V02_LOCUS1313</name>
</gene>
<dbReference type="GO" id="GO:0019509">
    <property type="term" value="P:L-methionine salvage from methylthioadenosine"/>
    <property type="evidence" value="ECO:0007669"/>
    <property type="project" value="InterPro"/>
</dbReference>
<dbReference type="InterPro" id="IPR036412">
    <property type="entry name" value="HAD-like_sf"/>
</dbReference>
<dbReference type="OrthoDB" id="1929172at2759"/>
<keyword evidence="5" id="KW-1185">Reference proteome</keyword>
<dbReference type="SFLD" id="SFLDF00044">
    <property type="entry name" value="enolase-phosphatase"/>
    <property type="match status" value="1"/>
</dbReference>
<dbReference type="AlphaFoldDB" id="A0A7R9BFK0"/>
<keyword evidence="3" id="KW-0486">Methionine biosynthesis</keyword>
<dbReference type="PRINTS" id="PR00413">
    <property type="entry name" value="HADHALOGNASE"/>
</dbReference>
<dbReference type="InterPro" id="IPR006439">
    <property type="entry name" value="HAD-SF_hydro_IA"/>
</dbReference>
<dbReference type="PANTHER" id="PTHR20371:SF1">
    <property type="entry name" value="ENOLASE-PHOSPHATASE E1"/>
    <property type="match status" value="1"/>
</dbReference>
<dbReference type="NCBIfam" id="TIGR01691">
    <property type="entry name" value="enolase-ppase"/>
    <property type="match status" value="1"/>
</dbReference>
<evidence type="ECO:0000313" key="4">
    <source>
        <dbReference type="EMBL" id="CAD7273422.1"/>
    </source>
</evidence>
<dbReference type="SFLD" id="SFLDS00003">
    <property type="entry name" value="Haloacid_Dehalogenase"/>
    <property type="match status" value="1"/>
</dbReference>
<dbReference type="Proteomes" id="UP000678499">
    <property type="component" value="Unassembled WGS sequence"/>
</dbReference>
<evidence type="ECO:0000256" key="1">
    <source>
        <dbReference type="ARBA" id="ARBA00022605"/>
    </source>
</evidence>